<dbReference type="EMBL" id="JXKM01000001">
    <property type="protein sequence ID" value="OJG37047.1"/>
    <property type="molecule type" value="Genomic_DNA"/>
</dbReference>
<organism evidence="4 5">
    <name type="scientific">Enterococcus devriesei</name>
    <dbReference type="NCBI Taxonomy" id="319970"/>
    <lineage>
        <taxon>Bacteria</taxon>
        <taxon>Bacillati</taxon>
        <taxon>Bacillota</taxon>
        <taxon>Bacilli</taxon>
        <taxon>Lactobacillales</taxon>
        <taxon>Enterococcaceae</taxon>
        <taxon>Enterococcus</taxon>
    </lineage>
</organism>
<dbReference type="Gene3D" id="2.60.40.740">
    <property type="match status" value="1"/>
</dbReference>
<name>A0A1L8SYD1_9ENTE</name>
<keyword evidence="1" id="KW-0472">Membrane</keyword>
<accession>A0A1L8SYD1</accession>
<dbReference type="InterPro" id="IPR013783">
    <property type="entry name" value="Ig-like_fold"/>
</dbReference>
<dbReference type="STRING" id="319970.RV00_GL000004"/>
<reference evidence="4 5" key="1">
    <citation type="submission" date="2014-12" db="EMBL/GenBank/DDBJ databases">
        <title>Draft genome sequences of 29 type strains of Enterococci.</title>
        <authorList>
            <person name="Zhong Z."/>
            <person name="Sun Z."/>
            <person name="Liu W."/>
            <person name="Zhang W."/>
            <person name="Zhang H."/>
        </authorList>
    </citation>
    <scope>NUCLEOTIDE SEQUENCE [LARGE SCALE GENOMIC DNA]</scope>
    <source>
        <strain evidence="4 5">DSM 22802</strain>
    </source>
</reference>
<dbReference type="Proteomes" id="UP000183700">
    <property type="component" value="Unassembled WGS sequence"/>
</dbReference>
<protein>
    <submittedName>
        <fullName evidence="4">LPXTG-domain-containing protein cell wall anchor domain</fullName>
    </submittedName>
</protein>
<dbReference type="InterPro" id="IPR041033">
    <property type="entry name" value="SpaA_PFL_dom_1"/>
</dbReference>
<sequence>MFGVFGISEAASAAGATVDVTLHKKKMDEFPTKEIQNTGEEMSEFDQYKALPGVEFTAWDITTDFYKKLDVELAKLPENHSDAEYDAAVKKVKQEFKLADANNAISKGTKTTDKDGLATFEDLEERDAGGIYKVYLFDETEKEGVTAGAYPLFLILPALKEDGTPIKDIHLYPKNKVKPEDIDKEIVDENGKPITAPTEGRYDYEVGKEIYYRATFTIPSQIGDELIGEDGSKQTRYSKLNFTDAVDKTGVKFESISKITADDQEIDLTEFQKHGTISLKNTESNYDKDQFAGFEIVMNLNNATNKNDDPNYQISRATADYLKNYAGQKLAIYYAVSLTDDTPVDESVENSFTVDLNHDNSQEDEVQTVVDPPVVTTGGRKFIKVDSKELDQGLAGAEFVVIKTEGSEEYFLKIEAKTRTWVKVVGDDYTDAKIFTSKDDGTFEVTGLTYGDYSLREITAPNGYSKLEDDFDFTISKDSYTDEAAQLKIANVTKGGFLPSTGGTGIIAFLIIGMGLMTYAYIRYRKLNQDV</sequence>
<dbReference type="NCBIfam" id="NF033902">
    <property type="entry name" value="iso_D2_wall_anc"/>
    <property type="match status" value="1"/>
</dbReference>
<keyword evidence="1" id="KW-0812">Transmembrane</keyword>
<feature type="domain" description="Gram-positive pilin subunit D1 N-terminal" evidence="2">
    <location>
        <begin position="16"/>
        <end position="175"/>
    </location>
</feature>
<proteinExistence type="predicted"/>
<feature type="transmembrane region" description="Helical" evidence="1">
    <location>
        <begin position="502"/>
        <end position="522"/>
    </location>
</feature>
<dbReference type="Gene3D" id="2.60.40.10">
    <property type="entry name" value="Immunoglobulins"/>
    <property type="match status" value="2"/>
</dbReference>
<evidence type="ECO:0000259" key="2">
    <source>
        <dbReference type="Pfam" id="PF16555"/>
    </source>
</evidence>
<evidence type="ECO:0000313" key="5">
    <source>
        <dbReference type="Proteomes" id="UP000183700"/>
    </source>
</evidence>
<dbReference type="InterPro" id="IPR048052">
    <property type="entry name" value="FM1-like"/>
</dbReference>
<feature type="domain" description="SpaA-like prealbumin fold" evidence="3">
    <location>
        <begin position="381"/>
        <end position="481"/>
    </location>
</feature>
<gene>
    <name evidence="4" type="ORF">RV00_GL000004</name>
</gene>
<evidence type="ECO:0000313" key="4">
    <source>
        <dbReference type="EMBL" id="OJG37047.1"/>
    </source>
</evidence>
<comment type="caution">
    <text evidence="4">The sequence shown here is derived from an EMBL/GenBank/DDBJ whole genome shotgun (WGS) entry which is preliminary data.</text>
</comment>
<keyword evidence="5" id="KW-1185">Reference proteome</keyword>
<dbReference type="Pfam" id="PF16555">
    <property type="entry name" value="GramPos_pilinD1"/>
    <property type="match status" value="1"/>
</dbReference>
<dbReference type="InterPro" id="IPR032364">
    <property type="entry name" value="GramPos_pilinD1_N"/>
</dbReference>
<evidence type="ECO:0000259" key="3">
    <source>
        <dbReference type="Pfam" id="PF17802"/>
    </source>
</evidence>
<dbReference type="Pfam" id="PF17802">
    <property type="entry name" value="SpaA"/>
    <property type="match status" value="1"/>
</dbReference>
<dbReference type="AlphaFoldDB" id="A0A1L8SYD1"/>
<evidence type="ECO:0000256" key="1">
    <source>
        <dbReference type="SAM" id="Phobius"/>
    </source>
</evidence>
<keyword evidence="1" id="KW-1133">Transmembrane helix</keyword>